<evidence type="ECO:0000313" key="2">
    <source>
        <dbReference type="Proteomes" id="UP000261905"/>
    </source>
</evidence>
<proteinExistence type="predicted"/>
<reference evidence="1 2" key="1">
    <citation type="submission" date="2018-08" db="EMBL/GenBank/DDBJ databases">
        <title>Paenibacillus sp. M4BSY-1, whole genome shotgun sequence.</title>
        <authorList>
            <person name="Tuo L."/>
        </authorList>
    </citation>
    <scope>NUCLEOTIDE SEQUENCE [LARGE SCALE GENOMIC DNA]</scope>
    <source>
        <strain evidence="1 2">M4BSY-1</strain>
    </source>
</reference>
<sequence length="47" mass="5482">MDTLTDELLVDTYYAAIEYKLDPEFIRMLASEMKRRSVDLSSHKNTA</sequence>
<comment type="caution">
    <text evidence="1">The sequence shown here is derived from an EMBL/GenBank/DDBJ whole genome shotgun (WGS) entry which is preliminary data.</text>
</comment>
<dbReference type="SUPFAM" id="SSF100985">
    <property type="entry name" value="Sporulation inhibitor Sda"/>
    <property type="match status" value="1"/>
</dbReference>
<dbReference type="InterPro" id="IPR036916">
    <property type="entry name" value="Sda_sf"/>
</dbReference>
<name>A0A371PG19_9BACL</name>
<evidence type="ECO:0000313" key="1">
    <source>
        <dbReference type="EMBL" id="REK74576.1"/>
    </source>
</evidence>
<dbReference type="Gene3D" id="1.10.287.1100">
    <property type="entry name" value="Sporulation inhibitor A"/>
    <property type="match status" value="1"/>
</dbReference>
<dbReference type="Pfam" id="PF08970">
    <property type="entry name" value="Sda"/>
    <property type="match status" value="1"/>
</dbReference>
<organism evidence="1 2">
    <name type="scientific">Paenibacillus paeoniae</name>
    <dbReference type="NCBI Taxonomy" id="2292705"/>
    <lineage>
        <taxon>Bacteria</taxon>
        <taxon>Bacillati</taxon>
        <taxon>Bacillota</taxon>
        <taxon>Bacilli</taxon>
        <taxon>Bacillales</taxon>
        <taxon>Paenibacillaceae</taxon>
        <taxon>Paenibacillus</taxon>
    </lineage>
</organism>
<dbReference type="RefSeq" id="WP_116046073.1">
    <property type="nucleotide sequence ID" value="NZ_QUBQ01000002.1"/>
</dbReference>
<keyword evidence="2" id="KW-1185">Reference proteome</keyword>
<dbReference type="InterPro" id="IPR015064">
    <property type="entry name" value="Sda"/>
</dbReference>
<gene>
    <name evidence="1" type="ORF">DX130_12815</name>
</gene>
<dbReference type="AlphaFoldDB" id="A0A371PG19"/>
<protein>
    <submittedName>
        <fullName evidence="1">Sporulation histidine kinase inhibitor Sda</fullName>
    </submittedName>
</protein>
<dbReference type="EMBL" id="QUBQ01000002">
    <property type="protein sequence ID" value="REK74576.1"/>
    <property type="molecule type" value="Genomic_DNA"/>
</dbReference>
<accession>A0A371PG19</accession>
<dbReference type="Proteomes" id="UP000261905">
    <property type="component" value="Unassembled WGS sequence"/>
</dbReference>
<dbReference type="OrthoDB" id="2933732at2"/>